<sequence>MAEAPSSWRTLPLDGHFDLVYEDATGAWSNRSLDARELKLGPGRMLLGGIDARRGGYRGFRVDRIRRLIDGATGERIETGILDRLLARAEAQRRADAVRIRGQARARRRASLAAAARAFSA</sequence>
<dbReference type="Proteomes" id="UP000012488">
    <property type="component" value="Chromosome"/>
</dbReference>
<dbReference type="KEGG" id="mmes:MMSR116_16565"/>
<protein>
    <submittedName>
        <fullName evidence="1">Uncharacterized protein</fullName>
    </submittedName>
</protein>
<evidence type="ECO:0000313" key="1">
    <source>
        <dbReference type="EMBL" id="QGY06219.1"/>
    </source>
</evidence>
<gene>
    <name evidence="1" type="ORF">MMSR116_16565</name>
</gene>
<name>A0A6B9FXV7_9HYPH</name>
<evidence type="ECO:0000313" key="2">
    <source>
        <dbReference type="Proteomes" id="UP000012488"/>
    </source>
</evidence>
<reference evidence="1 2" key="2">
    <citation type="journal article" date="2013" name="Genome Announc.">
        <title>Draft Genome Sequence of Methylobacterium mesophilicum Strain SR1.6/6, Isolated from Citrus sinensis.</title>
        <authorList>
            <person name="Marinho Almeida D."/>
            <person name="Dini-Andreote F."/>
            <person name="Camargo Neves A.A."/>
            <person name="Juca Ramos R.T."/>
            <person name="Andreote F.D."/>
            <person name="Carneiro A.R."/>
            <person name="Oliveira de Souza Lima A."/>
            <person name="Caracciolo Gomes de Sa P.H."/>
            <person name="Ribeiro Barbosa M.S."/>
            <person name="Araujo W.L."/>
            <person name="Silva A."/>
        </authorList>
    </citation>
    <scope>NUCLEOTIDE SEQUENCE [LARGE SCALE GENOMIC DNA]</scope>
    <source>
        <strain evidence="1 2">SR1.6/6</strain>
    </source>
</reference>
<accession>A0A6B9FXV7</accession>
<dbReference type="OrthoDB" id="8019292at2"/>
<dbReference type="AlphaFoldDB" id="A0A6B9FXV7"/>
<organism evidence="1 2">
    <name type="scientific">Methylobacterium mesophilicum SR1.6/6</name>
    <dbReference type="NCBI Taxonomy" id="908290"/>
    <lineage>
        <taxon>Bacteria</taxon>
        <taxon>Pseudomonadati</taxon>
        <taxon>Pseudomonadota</taxon>
        <taxon>Alphaproteobacteria</taxon>
        <taxon>Hyphomicrobiales</taxon>
        <taxon>Methylobacteriaceae</taxon>
        <taxon>Methylobacterium</taxon>
    </lineage>
</organism>
<dbReference type="EMBL" id="CP043538">
    <property type="protein sequence ID" value="QGY06219.1"/>
    <property type="molecule type" value="Genomic_DNA"/>
</dbReference>
<proteinExistence type="predicted"/>
<reference evidence="1 2" key="1">
    <citation type="journal article" date="2012" name="Genet. Mol. Biol.">
        <title>Analysis of 16S rRNA and mxaF genes revealing insights into Methylobacterium niche-specific plant association.</title>
        <authorList>
            <person name="Dourado M.N."/>
            <person name="Andreote F.D."/>
            <person name="Dini-Andreote F."/>
            <person name="Conti R."/>
            <person name="Araujo J.M."/>
            <person name="Araujo W.L."/>
        </authorList>
    </citation>
    <scope>NUCLEOTIDE SEQUENCE [LARGE SCALE GENOMIC DNA]</scope>
    <source>
        <strain evidence="1 2">SR1.6/6</strain>
    </source>
</reference>